<dbReference type="EMBL" id="JAQIZT010000001">
    <property type="protein sequence ID" value="KAJ7010925.1"/>
    <property type="molecule type" value="Genomic_DNA"/>
</dbReference>
<evidence type="ECO:0000313" key="1">
    <source>
        <dbReference type="EMBL" id="KAJ7010925.1"/>
    </source>
</evidence>
<dbReference type="PANTHER" id="PTHR33528">
    <property type="entry name" value="OS07G0239500 PROTEIN"/>
    <property type="match status" value="1"/>
</dbReference>
<dbReference type="InterPro" id="IPR027854">
    <property type="entry name" value="STMP1"/>
</dbReference>
<dbReference type="AlphaFoldDB" id="A0AAD6WFI3"/>
<proteinExistence type="predicted"/>
<protein>
    <submittedName>
        <fullName evidence="1">Uncharacterized protein</fullName>
    </submittedName>
</protein>
<dbReference type="Pfam" id="PF15054">
    <property type="entry name" value="DUF4535"/>
    <property type="match status" value="1"/>
</dbReference>
<comment type="caution">
    <text evidence="1">The sequence shown here is derived from an EMBL/GenBank/DDBJ whole genome shotgun (WGS) entry which is preliminary data.</text>
</comment>
<keyword evidence="2" id="KW-1185">Reference proteome</keyword>
<gene>
    <name evidence="1" type="ORF">NC653_001390</name>
</gene>
<dbReference type="PANTHER" id="PTHR33528:SF14">
    <property type="entry name" value="SOLUTE CARRIER FAMILY 35 MEMBER A4"/>
    <property type="match status" value="1"/>
</dbReference>
<organism evidence="1 2">
    <name type="scientific">Populus alba x Populus x berolinensis</name>
    <dbReference type="NCBI Taxonomy" id="444605"/>
    <lineage>
        <taxon>Eukaryota</taxon>
        <taxon>Viridiplantae</taxon>
        <taxon>Streptophyta</taxon>
        <taxon>Embryophyta</taxon>
        <taxon>Tracheophyta</taxon>
        <taxon>Spermatophyta</taxon>
        <taxon>Magnoliopsida</taxon>
        <taxon>eudicotyledons</taxon>
        <taxon>Gunneridae</taxon>
        <taxon>Pentapetalae</taxon>
        <taxon>rosids</taxon>
        <taxon>fabids</taxon>
        <taxon>Malpighiales</taxon>
        <taxon>Salicaceae</taxon>
        <taxon>Saliceae</taxon>
        <taxon>Populus</taxon>
    </lineage>
</organism>
<accession>A0AAD6WFI3</accession>
<name>A0AAD6WFI3_9ROSI</name>
<sequence>MGIIRSGFSFIAGTVFGVYVAQNYNVPNVRKITNTGLLIANHIEETYRKPKKRDGDD</sequence>
<dbReference type="Proteomes" id="UP001164929">
    <property type="component" value="Chromosome 1"/>
</dbReference>
<reference evidence="1 2" key="1">
    <citation type="journal article" date="2023" name="Mol. Ecol. Resour.">
        <title>Chromosome-level genome assembly of a triploid poplar Populus alba 'Berolinensis'.</title>
        <authorList>
            <person name="Chen S."/>
            <person name="Yu Y."/>
            <person name="Wang X."/>
            <person name="Wang S."/>
            <person name="Zhang T."/>
            <person name="Zhou Y."/>
            <person name="He R."/>
            <person name="Meng N."/>
            <person name="Wang Y."/>
            <person name="Liu W."/>
            <person name="Liu Z."/>
            <person name="Liu J."/>
            <person name="Guo Q."/>
            <person name="Huang H."/>
            <person name="Sederoff R.R."/>
            <person name="Wang G."/>
            <person name="Qu G."/>
            <person name="Chen S."/>
        </authorList>
    </citation>
    <scope>NUCLEOTIDE SEQUENCE [LARGE SCALE GENOMIC DNA]</scope>
    <source>
        <strain evidence="1">SC-2020</strain>
    </source>
</reference>
<evidence type="ECO:0000313" key="2">
    <source>
        <dbReference type="Proteomes" id="UP001164929"/>
    </source>
</evidence>